<dbReference type="Gene3D" id="1.10.10.10">
    <property type="entry name" value="Winged helix-like DNA-binding domain superfamily/Winged helix DNA-binding domain"/>
    <property type="match status" value="1"/>
</dbReference>
<evidence type="ECO:0000256" key="3">
    <source>
        <dbReference type="ARBA" id="ARBA00023082"/>
    </source>
</evidence>
<dbReference type="InterPro" id="IPR039425">
    <property type="entry name" value="RNA_pol_sigma-70-like"/>
</dbReference>
<gene>
    <name evidence="7" type="ORF">P4H66_21630</name>
</gene>
<keyword evidence="8" id="KW-1185">Reference proteome</keyword>
<dbReference type="Gene3D" id="1.10.1740.10">
    <property type="match status" value="1"/>
</dbReference>
<dbReference type="Proteomes" id="UP001344632">
    <property type="component" value="Unassembled WGS sequence"/>
</dbReference>
<comment type="similarity">
    <text evidence="1">Belongs to the sigma-70 factor family. ECF subfamily.</text>
</comment>
<dbReference type="InterPro" id="IPR036388">
    <property type="entry name" value="WH-like_DNA-bd_sf"/>
</dbReference>
<dbReference type="Pfam" id="PF04542">
    <property type="entry name" value="Sigma70_r2"/>
    <property type="match status" value="1"/>
</dbReference>
<dbReference type="InterPro" id="IPR013324">
    <property type="entry name" value="RNA_pol_sigma_r3/r4-like"/>
</dbReference>
<evidence type="ECO:0000313" key="8">
    <source>
        <dbReference type="Proteomes" id="UP001344632"/>
    </source>
</evidence>
<dbReference type="InterPro" id="IPR007627">
    <property type="entry name" value="RNA_pol_sigma70_r2"/>
</dbReference>
<dbReference type="InterPro" id="IPR013325">
    <property type="entry name" value="RNA_pol_sigma_r2"/>
</dbReference>
<keyword evidence="4" id="KW-0804">Transcription</keyword>
<evidence type="ECO:0000256" key="2">
    <source>
        <dbReference type="ARBA" id="ARBA00023015"/>
    </source>
</evidence>
<evidence type="ECO:0000259" key="5">
    <source>
        <dbReference type="Pfam" id="PF04542"/>
    </source>
</evidence>
<reference evidence="7 8" key="1">
    <citation type="submission" date="2023-03" db="EMBL/GenBank/DDBJ databases">
        <title>Bacillus Genome Sequencing.</title>
        <authorList>
            <person name="Dunlap C."/>
        </authorList>
    </citation>
    <scope>NUCLEOTIDE SEQUENCE [LARGE SCALE GENOMIC DNA]</scope>
    <source>
        <strain evidence="7 8">BD-525</strain>
    </source>
</reference>
<keyword evidence="3" id="KW-0731">Sigma factor</keyword>
<dbReference type="InterPro" id="IPR014284">
    <property type="entry name" value="RNA_pol_sigma-70_dom"/>
</dbReference>
<evidence type="ECO:0000256" key="4">
    <source>
        <dbReference type="ARBA" id="ARBA00023163"/>
    </source>
</evidence>
<proteinExistence type="inferred from homology"/>
<feature type="domain" description="RNA polymerase sigma-70 region 2" evidence="5">
    <location>
        <begin position="25"/>
        <end position="91"/>
    </location>
</feature>
<organism evidence="7 8">
    <name type="scientific">Paenibacillus dokdonensis</name>
    <dbReference type="NCBI Taxonomy" id="2567944"/>
    <lineage>
        <taxon>Bacteria</taxon>
        <taxon>Bacillati</taxon>
        <taxon>Bacillota</taxon>
        <taxon>Bacilli</taxon>
        <taxon>Bacillales</taxon>
        <taxon>Paenibacillaceae</taxon>
        <taxon>Paenibacillus</taxon>
    </lineage>
</organism>
<sequence length="178" mass="20992">MDIDFLEVEVKRAQQGNKDAFIVLIKKMEVRMYNIARAIVKKDEDCADAMQETILKAYKSLPTLRNPAYFKTWICRILINECNTLLRKKSKTVSMAEPPEAVFFPKASDEHMDLREAVYRLEEAQRTIVILHYFQDMPIRQIADILELSESTVKTRLYRARIRLTRWLNEPVAREVRL</sequence>
<dbReference type="RefSeq" id="WP_326090186.1">
    <property type="nucleotide sequence ID" value="NZ_JARLKZ010000016.1"/>
</dbReference>
<dbReference type="CDD" id="cd06171">
    <property type="entry name" value="Sigma70_r4"/>
    <property type="match status" value="1"/>
</dbReference>
<keyword evidence="2" id="KW-0805">Transcription regulation</keyword>
<name>A0ABU6GSS7_9BACL</name>
<dbReference type="PANTHER" id="PTHR43133:SF51">
    <property type="entry name" value="RNA POLYMERASE SIGMA FACTOR"/>
    <property type="match status" value="1"/>
</dbReference>
<comment type="caution">
    <text evidence="7">The sequence shown here is derived from an EMBL/GenBank/DDBJ whole genome shotgun (WGS) entry which is preliminary data.</text>
</comment>
<accession>A0ABU6GSS7</accession>
<dbReference type="Pfam" id="PF08281">
    <property type="entry name" value="Sigma70_r4_2"/>
    <property type="match status" value="1"/>
</dbReference>
<dbReference type="NCBIfam" id="TIGR02937">
    <property type="entry name" value="sigma70-ECF"/>
    <property type="match status" value="1"/>
</dbReference>
<protein>
    <submittedName>
        <fullName evidence="7">Sigma-70 family RNA polymerase sigma factor</fullName>
    </submittedName>
</protein>
<dbReference type="SUPFAM" id="SSF88946">
    <property type="entry name" value="Sigma2 domain of RNA polymerase sigma factors"/>
    <property type="match status" value="1"/>
</dbReference>
<feature type="domain" description="RNA polymerase sigma factor 70 region 4 type 2" evidence="6">
    <location>
        <begin position="112"/>
        <end position="164"/>
    </location>
</feature>
<evidence type="ECO:0000313" key="7">
    <source>
        <dbReference type="EMBL" id="MEC0242414.1"/>
    </source>
</evidence>
<dbReference type="EMBL" id="JARLKZ010000016">
    <property type="protein sequence ID" value="MEC0242414.1"/>
    <property type="molecule type" value="Genomic_DNA"/>
</dbReference>
<dbReference type="InterPro" id="IPR013249">
    <property type="entry name" value="RNA_pol_sigma70_r4_t2"/>
</dbReference>
<dbReference type="PANTHER" id="PTHR43133">
    <property type="entry name" value="RNA POLYMERASE ECF-TYPE SIGMA FACTO"/>
    <property type="match status" value="1"/>
</dbReference>
<evidence type="ECO:0000259" key="6">
    <source>
        <dbReference type="Pfam" id="PF08281"/>
    </source>
</evidence>
<dbReference type="SUPFAM" id="SSF88659">
    <property type="entry name" value="Sigma3 and sigma4 domains of RNA polymerase sigma factors"/>
    <property type="match status" value="1"/>
</dbReference>
<evidence type="ECO:0000256" key="1">
    <source>
        <dbReference type="ARBA" id="ARBA00010641"/>
    </source>
</evidence>